<dbReference type="EMBL" id="JARBHB010000014">
    <property type="protein sequence ID" value="KAJ8869212.1"/>
    <property type="molecule type" value="Genomic_DNA"/>
</dbReference>
<keyword evidence="2" id="KW-1185">Reference proteome</keyword>
<reference evidence="1 2" key="1">
    <citation type="submission" date="2023-02" db="EMBL/GenBank/DDBJ databases">
        <title>LHISI_Scaffold_Assembly.</title>
        <authorList>
            <person name="Stuart O.P."/>
            <person name="Cleave R."/>
            <person name="Magrath M.J.L."/>
            <person name="Mikheyev A.S."/>
        </authorList>
    </citation>
    <scope>NUCLEOTIDE SEQUENCE [LARGE SCALE GENOMIC DNA]</scope>
    <source>
        <strain evidence="1">Daus_M_001</strain>
        <tissue evidence="1">Leg muscle</tissue>
    </source>
</reference>
<protein>
    <submittedName>
        <fullName evidence="1">Uncharacterized protein</fullName>
    </submittedName>
</protein>
<accession>A0ABQ9G9V8</accession>
<organism evidence="1 2">
    <name type="scientific">Dryococelus australis</name>
    <dbReference type="NCBI Taxonomy" id="614101"/>
    <lineage>
        <taxon>Eukaryota</taxon>
        <taxon>Metazoa</taxon>
        <taxon>Ecdysozoa</taxon>
        <taxon>Arthropoda</taxon>
        <taxon>Hexapoda</taxon>
        <taxon>Insecta</taxon>
        <taxon>Pterygota</taxon>
        <taxon>Neoptera</taxon>
        <taxon>Polyneoptera</taxon>
        <taxon>Phasmatodea</taxon>
        <taxon>Verophasmatodea</taxon>
        <taxon>Anareolatae</taxon>
        <taxon>Phasmatidae</taxon>
        <taxon>Eurycanthinae</taxon>
        <taxon>Dryococelus</taxon>
    </lineage>
</organism>
<evidence type="ECO:0000313" key="1">
    <source>
        <dbReference type="EMBL" id="KAJ8869212.1"/>
    </source>
</evidence>
<comment type="caution">
    <text evidence="1">The sequence shown here is derived from an EMBL/GenBank/DDBJ whole genome shotgun (WGS) entry which is preliminary data.</text>
</comment>
<gene>
    <name evidence="1" type="ORF">PR048_030784</name>
</gene>
<proteinExistence type="predicted"/>
<name>A0ABQ9G9V8_9NEOP</name>
<evidence type="ECO:0000313" key="2">
    <source>
        <dbReference type="Proteomes" id="UP001159363"/>
    </source>
</evidence>
<dbReference type="Proteomes" id="UP001159363">
    <property type="component" value="Chromosome 13"/>
</dbReference>
<sequence>MECPQFSRCISLACLASRQTASPSRHTPLLPLQVKVSPPVYGPGAEIEIRKFDPTLRNPFVVPVVCVQKLLYEVPRVRSLWTLDMLWECSVPGGRSASGMRCGWQVSQARQPLLPPPTLSPQSTSPECSTVLQALPSTRRVMFRALLYLSRFPHSSQMATAKADSSGCVCGRGYLVSRGPWSRTSEVAPKTEAASSSCEVVDWDASQVGCQSFFRPPTRRIIMIALVSGVTVVERLAWANWIESPAGTHSDFRTWESCWTMPLVGEFYRGYLERKLYFPGMSLAIVALTRELPTRDRGTPELPWLQCIVAGAVCPLGIRLRMAHPTNFPRRVIDVTGERTCEPGSRCPSNATSARADVWTLRVNERTCEPGSRCPVPVMPPLAG</sequence>